<keyword evidence="3" id="KW-1185">Reference proteome</keyword>
<dbReference type="RefSeq" id="XP_066801083.1">
    <property type="nucleotide sequence ID" value="XM_066948515.1"/>
</dbReference>
<proteinExistence type="predicted"/>
<evidence type="ECO:0000313" key="2">
    <source>
        <dbReference type="EMBL" id="KAK8847565.1"/>
    </source>
</evidence>
<protein>
    <submittedName>
        <fullName evidence="2">Uncharacterized protein</fullName>
    </submittedName>
</protein>
<evidence type="ECO:0000256" key="1">
    <source>
        <dbReference type="SAM" id="MobiDB-lite"/>
    </source>
</evidence>
<feature type="region of interest" description="Disordered" evidence="1">
    <location>
        <begin position="251"/>
        <end position="274"/>
    </location>
</feature>
<dbReference type="EMBL" id="JBCAWK010000010">
    <property type="protein sequence ID" value="KAK8847565.1"/>
    <property type="molecule type" value="Genomic_DNA"/>
</dbReference>
<comment type="caution">
    <text evidence="2">The sequence shown here is derived from an EMBL/GenBank/DDBJ whole genome shotgun (WGS) entry which is preliminary data.</text>
</comment>
<name>A0AAW0YW74_9TREE</name>
<dbReference type="Proteomes" id="UP001388673">
    <property type="component" value="Unassembled WGS sequence"/>
</dbReference>
<dbReference type="AlphaFoldDB" id="A0AAW0YW74"/>
<sequence>MPPTWSHLTSPPRPPFPIPLHDNVFLPIVPGPFSSLRISSSEPALSFVLKGLRVLEKDVKGKGKEVRVSEVKTRRRNTLLVTPGEVSRIRSMSISQAATQPPQPEITIMSESDMTRLPRTPIMTYSRFSSPSTPSSSSSSSECLTDDENNEGGKSVFSTPCSRSDDTFDVVDTLVKVKEVQSSPCPMEPSFPERERLKMRHHVDSAGEKNRKSEAMTIIQGWRSPISTRSPITVIGSPVDKALRAAVKRQRISETSREKEDLATRMDSDSSEMQERVAELGRSVCWTKIE</sequence>
<reference evidence="2 3" key="1">
    <citation type="journal article" date="2024" name="bioRxiv">
        <title>Comparative genomics of Cryptococcus and Kwoniella reveals pathogenesis evolution and contrasting karyotype dynamics via intercentromeric recombination or chromosome fusion.</title>
        <authorList>
            <person name="Coelho M.A."/>
            <person name="David-Palma M."/>
            <person name="Shea T."/>
            <person name="Bowers K."/>
            <person name="McGinley-Smith S."/>
            <person name="Mohammad A.W."/>
            <person name="Gnirke A."/>
            <person name="Yurkov A.M."/>
            <person name="Nowrousian M."/>
            <person name="Sun S."/>
            <person name="Cuomo C.A."/>
            <person name="Heitman J."/>
        </authorList>
    </citation>
    <scope>NUCLEOTIDE SEQUENCE [LARGE SCALE GENOMIC DNA]</scope>
    <source>
        <strain evidence="2 3">CBS 13917</strain>
    </source>
</reference>
<dbReference type="KEGG" id="kne:92182682"/>
<feature type="compositionally biased region" description="Low complexity" evidence="1">
    <location>
        <begin position="129"/>
        <end position="141"/>
    </location>
</feature>
<evidence type="ECO:0000313" key="3">
    <source>
        <dbReference type="Proteomes" id="UP001388673"/>
    </source>
</evidence>
<feature type="region of interest" description="Disordered" evidence="1">
    <location>
        <begin position="124"/>
        <end position="162"/>
    </location>
</feature>
<dbReference type="GeneID" id="92182682"/>
<organism evidence="2 3">
    <name type="scientific">Kwoniella newhampshirensis</name>
    <dbReference type="NCBI Taxonomy" id="1651941"/>
    <lineage>
        <taxon>Eukaryota</taxon>
        <taxon>Fungi</taxon>
        <taxon>Dikarya</taxon>
        <taxon>Basidiomycota</taxon>
        <taxon>Agaricomycotina</taxon>
        <taxon>Tremellomycetes</taxon>
        <taxon>Tremellales</taxon>
        <taxon>Cryptococcaceae</taxon>
        <taxon>Kwoniella</taxon>
    </lineage>
</organism>
<accession>A0AAW0YW74</accession>
<gene>
    <name evidence="2" type="ORF">IAR55_005424</name>
</gene>